<keyword evidence="4" id="KW-1185">Reference proteome</keyword>
<dbReference type="Pfam" id="PF00903">
    <property type="entry name" value="Glyoxalase"/>
    <property type="match status" value="1"/>
</dbReference>
<dbReference type="SUPFAM" id="SSF54593">
    <property type="entry name" value="Glyoxalase/Bleomycin resistance protein/Dihydroxybiphenyl dioxygenase"/>
    <property type="match status" value="1"/>
</dbReference>
<dbReference type="AlphaFoldDB" id="A0A2P2E8V7"/>
<dbReference type="InterPro" id="IPR004360">
    <property type="entry name" value="Glyas_Fos-R_dOase_dom"/>
</dbReference>
<dbReference type="EMBL" id="BFBR01000003">
    <property type="protein sequence ID" value="GBF57481.1"/>
    <property type="molecule type" value="Genomic_DNA"/>
</dbReference>
<organism evidence="3 4">
    <name type="scientific">Candidatus Phycosocius bacilliformis</name>
    <dbReference type="NCBI Taxonomy" id="1445552"/>
    <lineage>
        <taxon>Bacteria</taxon>
        <taxon>Pseudomonadati</taxon>
        <taxon>Pseudomonadota</taxon>
        <taxon>Alphaproteobacteria</taxon>
        <taxon>Caulobacterales</taxon>
        <taxon>Caulobacterales incertae sedis</taxon>
        <taxon>Candidatus Phycosocius</taxon>
    </lineage>
</organism>
<accession>A0A2P2E8V7</accession>
<dbReference type="PROSITE" id="PS51819">
    <property type="entry name" value="VOC"/>
    <property type="match status" value="1"/>
</dbReference>
<feature type="domain" description="VOC" evidence="2">
    <location>
        <begin position="53"/>
        <end position="204"/>
    </location>
</feature>
<reference evidence="3 4" key="1">
    <citation type="journal article" date="2018" name="Genome Announc.">
        <title>Draft Genome Sequence of "Candidatus Phycosocius bacilliformis," an Alphaproteobacterial Ectosymbiont of the Hydrocarbon-Producing Green Alga Botryococcus braunii.</title>
        <authorList>
            <person name="Tanabe Y."/>
            <person name="Yamaguchi H."/>
            <person name="Watanabe M.M."/>
        </authorList>
    </citation>
    <scope>NUCLEOTIDE SEQUENCE [LARGE SCALE GENOMIC DNA]</scope>
    <source>
        <strain evidence="3 4">BOTRYCO-2</strain>
    </source>
</reference>
<dbReference type="InterPro" id="IPR029068">
    <property type="entry name" value="Glyas_Bleomycin-R_OHBP_Dase"/>
</dbReference>
<name>A0A2P2E8V7_9PROT</name>
<evidence type="ECO:0000313" key="4">
    <source>
        <dbReference type="Proteomes" id="UP000245086"/>
    </source>
</evidence>
<feature type="signal peptide" evidence="1">
    <location>
        <begin position="1"/>
        <end position="25"/>
    </location>
</feature>
<protein>
    <recommendedName>
        <fullName evidence="2">VOC domain-containing protein</fullName>
    </recommendedName>
</protein>
<dbReference type="Gene3D" id="3.10.180.10">
    <property type="entry name" value="2,3-Dihydroxybiphenyl 1,2-Dioxygenase, domain 1"/>
    <property type="match status" value="1"/>
</dbReference>
<feature type="chain" id="PRO_5015118903" description="VOC domain-containing protein" evidence="1">
    <location>
        <begin position="26"/>
        <end position="207"/>
    </location>
</feature>
<dbReference type="RefSeq" id="WP_108984368.1">
    <property type="nucleotide sequence ID" value="NZ_BFBR01000003.1"/>
</dbReference>
<keyword evidence="1" id="KW-0732">Signal</keyword>
<dbReference type="OrthoDB" id="108351at2"/>
<dbReference type="PROSITE" id="PS51257">
    <property type="entry name" value="PROKAR_LIPOPROTEIN"/>
    <property type="match status" value="1"/>
</dbReference>
<comment type="caution">
    <text evidence="3">The sequence shown here is derived from an EMBL/GenBank/DDBJ whole genome shotgun (WGS) entry which is preliminary data.</text>
</comment>
<dbReference type="InterPro" id="IPR037523">
    <property type="entry name" value="VOC_core"/>
</dbReference>
<evidence type="ECO:0000259" key="2">
    <source>
        <dbReference type="PROSITE" id="PS51819"/>
    </source>
</evidence>
<sequence>MRCWISRSALATILAASCSIGFALAQQTGGAATSPPSQDPTKIAAPADRVPIDLRRTTIIVRDLDKSLELYRDALGMRVNYDARMTVSSPAFTQGGPPRPIRLVLLNANDPWIGWIGLIQYTDNPDLPAVSQPKALGPGSHIMVAAVADAQKACDAAKAAPGVRMIVEPKISVYPPRTPGAAPIRVLGCQFFDADGAYLELNQTLVP</sequence>
<evidence type="ECO:0000313" key="3">
    <source>
        <dbReference type="EMBL" id="GBF57481.1"/>
    </source>
</evidence>
<evidence type="ECO:0000256" key="1">
    <source>
        <dbReference type="SAM" id="SignalP"/>
    </source>
</evidence>
<proteinExistence type="predicted"/>
<dbReference type="Proteomes" id="UP000245086">
    <property type="component" value="Unassembled WGS sequence"/>
</dbReference>
<gene>
    <name evidence="3" type="ORF">PbB2_01148</name>
</gene>